<dbReference type="PROSITE" id="PS00086">
    <property type="entry name" value="CYTOCHROME_P450"/>
    <property type="match status" value="1"/>
</dbReference>
<dbReference type="PaxDb" id="4097-A0A1S3Y6F1"/>
<evidence type="ECO:0000256" key="8">
    <source>
        <dbReference type="RuleBase" id="RU000461"/>
    </source>
</evidence>
<dbReference type="InterPro" id="IPR001128">
    <property type="entry name" value="Cyt_P450"/>
</dbReference>
<name>A0A1S3Y6F1_TOBAC</name>
<dbReference type="SMR" id="A0A1S3Y6F1"/>
<evidence type="ECO:0000256" key="2">
    <source>
        <dbReference type="ARBA" id="ARBA00022692"/>
    </source>
</evidence>
<dbReference type="GO" id="GO:0016020">
    <property type="term" value="C:membrane"/>
    <property type="evidence" value="ECO:0000318"/>
    <property type="project" value="GO_Central"/>
</dbReference>
<comment type="cofactor">
    <cofactor evidence="7">
        <name>heme</name>
        <dbReference type="ChEBI" id="CHEBI:30413"/>
    </cofactor>
</comment>
<keyword evidence="4" id="KW-1133">Transmembrane helix</keyword>
<keyword evidence="9" id="KW-1185">Reference proteome</keyword>
<dbReference type="PANTHER" id="PTHR24298">
    <property type="entry name" value="FLAVONOID 3'-MONOOXYGENASE-RELATED"/>
    <property type="match status" value="1"/>
</dbReference>
<accession>A0A1S3Y6F1</accession>
<dbReference type="RefSeq" id="XP_016447781.2">
    <property type="nucleotide sequence ID" value="XM_016592295.2"/>
</dbReference>
<dbReference type="SUPFAM" id="SSF48264">
    <property type="entry name" value="Cytochrome P450"/>
    <property type="match status" value="1"/>
</dbReference>
<dbReference type="InterPro" id="IPR036396">
    <property type="entry name" value="Cyt_P450_sf"/>
</dbReference>
<keyword evidence="8" id="KW-0503">Monooxygenase</keyword>
<evidence type="ECO:0000256" key="5">
    <source>
        <dbReference type="ARBA" id="ARBA00023002"/>
    </source>
</evidence>
<dbReference type="RefSeq" id="XP_016447781.1">
    <property type="nucleotide sequence ID" value="XM_016592295.1"/>
</dbReference>
<evidence type="ECO:0000313" key="10">
    <source>
        <dbReference type="RefSeq" id="XP_016447781.2"/>
    </source>
</evidence>
<dbReference type="GeneID" id="107772825"/>
<protein>
    <submittedName>
        <fullName evidence="10">Cytochrome P450 89A2-like</fullName>
    </submittedName>
</protein>
<reference evidence="9" key="1">
    <citation type="journal article" date="2014" name="Nat. Commun.">
        <title>The tobacco genome sequence and its comparison with those of tomato and potato.</title>
        <authorList>
            <person name="Sierro N."/>
            <person name="Battey J.N."/>
            <person name="Ouadi S."/>
            <person name="Bakaher N."/>
            <person name="Bovet L."/>
            <person name="Willig A."/>
            <person name="Goepfert S."/>
            <person name="Peitsch M.C."/>
            <person name="Ivanov N.V."/>
        </authorList>
    </citation>
    <scope>NUCLEOTIDE SEQUENCE [LARGE SCALE GENOMIC DNA]</scope>
</reference>
<dbReference type="AlphaFoldDB" id="A0A1S3Y6F1"/>
<comment type="subcellular location">
    <subcellularLocation>
        <location evidence="1">Membrane</location>
        <topology evidence="1">Single-pass membrane protein</topology>
    </subcellularLocation>
</comment>
<gene>
    <name evidence="10" type="primary">LOC107772825</name>
</gene>
<dbReference type="PANTHER" id="PTHR24298:SF920">
    <property type="entry name" value="CYTOCHROME P450 89A2-LIKE"/>
    <property type="match status" value="1"/>
</dbReference>
<proteinExistence type="inferred from homology"/>
<dbReference type="PRINTS" id="PR00385">
    <property type="entry name" value="P450"/>
</dbReference>
<dbReference type="STRING" id="4097.A0A1S3Y6F1"/>
<dbReference type="Proteomes" id="UP000790787">
    <property type="component" value="Chromosome 22"/>
</dbReference>
<reference evidence="10" key="2">
    <citation type="submission" date="2025-08" db="UniProtKB">
        <authorList>
            <consortium name="RefSeq"/>
        </authorList>
    </citation>
    <scope>IDENTIFICATION</scope>
    <source>
        <tissue evidence="10">Leaf</tissue>
    </source>
</reference>
<keyword evidence="7 8" id="KW-0349">Heme</keyword>
<dbReference type="PRINTS" id="PR00463">
    <property type="entry name" value="EP450I"/>
</dbReference>
<dbReference type="GO" id="GO:0016709">
    <property type="term" value="F:oxidoreductase activity, acting on paired donors, with incorporation or reduction of molecular oxygen, NAD(P)H as one donor, and incorporation of one atom of oxygen"/>
    <property type="evidence" value="ECO:0000318"/>
    <property type="project" value="GO_Central"/>
</dbReference>
<keyword evidence="5 8" id="KW-0560">Oxidoreductase</keyword>
<evidence type="ECO:0000256" key="7">
    <source>
        <dbReference type="PIRSR" id="PIRSR602401-1"/>
    </source>
</evidence>
<dbReference type="OrthoDB" id="1291435at2759"/>
<dbReference type="InterPro" id="IPR002401">
    <property type="entry name" value="Cyt_P450_E_grp-I"/>
</dbReference>
<evidence type="ECO:0000256" key="6">
    <source>
        <dbReference type="ARBA" id="ARBA00023136"/>
    </source>
</evidence>
<dbReference type="InterPro" id="IPR017972">
    <property type="entry name" value="Cyt_P450_CS"/>
</dbReference>
<dbReference type="GO" id="GO:0020037">
    <property type="term" value="F:heme binding"/>
    <property type="evidence" value="ECO:0007669"/>
    <property type="project" value="InterPro"/>
</dbReference>
<evidence type="ECO:0000256" key="1">
    <source>
        <dbReference type="ARBA" id="ARBA00004167"/>
    </source>
</evidence>
<dbReference type="InterPro" id="IPR051103">
    <property type="entry name" value="Plant_metabolite_P450s"/>
</dbReference>
<dbReference type="KEGG" id="nta:107772825"/>
<dbReference type="Gene3D" id="1.10.630.10">
    <property type="entry name" value="Cytochrome P450"/>
    <property type="match status" value="1"/>
</dbReference>
<keyword evidence="2" id="KW-0812">Transmembrane</keyword>
<evidence type="ECO:0000313" key="9">
    <source>
        <dbReference type="Proteomes" id="UP000790787"/>
    </source>
</evidence>
<organism evidence="9 10">
    <name type="scientific">Nicotiana tabacum</name>
    <name type="common">Common tobacco</name>
    <dbReference type="NCBI Taxonomy" id="4097"/>
    <lineage>
        <taxon>Eukaryota</taxon>
        <taxon>Viridiplantae</taxon>
        <taxon>Streptophyta</taxon>
        <taxon>Embryophyta</taxon>
        <taxon>Tracheophyta</taxon>
        <taxon>Spermatophyta</taxon>
        <taxon>Magnoliopsida</taxon>
        <taxon>eudicotyledons</taxon>
        <taxon>Gunneridae</taxon>
        <taxon>Pentapetalae</taxon>
        <taxon>asterids</taxon>
        <taxon>lamiids</taxon>
        <taxon>Solanales</taxon>
        <taxon>Solanaceae</taxon>
        <taxon>Nicotianoideae</taxon>
        <taxon>Nicotianeae</taxon>
        <taxon>Nicotiana</taxon>
    </lineage>
</organism>
<dbReference type="GO" id="GO:0005506">
    <property type="term" value="F:iron ion binding"/>
    <property type="evidence" value="ECO:0007669"/>
    <property type="project" value="InterPro"/>
</dbReference>
<keyword evidence="7 8" id="KW-0408">Iron</keyword>
<keyword evidence="6" id="KW-0472">Membrane</keyword>
<sequence>MTNTSTGIMESLFIIVVTFCISFFLILLFNLFFQKTKKLPPGPFIFPVIGMLPLLRKTSRDLELMLRDLKRKYGPIIAIKIGYSSPSIVISSHLLAYQALVQQGAICSDRPIASTTSKIFNSNQRTIASSSYGPTWRLLRRNLISEMLHPSRIIKSHSKNRAWVLGILIQKLLLAHESAAADSATEAIMLLDHFKYAIFCLLVLICFGNKLDEFQIEQIKDAQHRALKNFHRFRILDYFPEFLGKTIFRKRWKELIELRKELDGVFIPLIQDRVKYKLEAVGAPKPGVDHHHKEEEELEADIAYVDTLVNLELPEEKRKLNYQEMASLCGEFLAAASDTTYTALQWIMACLVKYPSIQEKLYKEICQVVESTPLLQSIKNNKVIEEAVKEEDLQKMPYLKAVILEGLRRHPPTHFVLPHRVTEDMELNGYVIPKNATINFMVGEMGLDPNVWDDPMEFKPERFLVDGDGTLQEFDITGSREIKMMPFGAGRRICPGYGSAMLHLQYFVANLIWQFEWKPVEGDEVDLTEGSDFTVTMKNPLRARISPRCCTGSL</sequence>
<comment type="similarity">
    <text evidence="8">Belongs to the cytochrome P450 family.</text>
</comment>
<keyword evidence="3 7" id="KW-0479">Metal-binding</keyword>
<evidence type="ECO:0000256" key="4">
    <source>
        <dbReference type="ARBA" id="ARBA00022989"/>
    </source>
</evidence>
<evidence type="ECO:0000256" key="3">
    <source>
        <dbReference type="ARBA" id="ARBA00022723"/>
    </source>
</evidence>
<dbReference type="CDD" id="cd11075">
    <property type="entry name" value="CYP77_89"/>
    <property type="match status" value="1"/>
</dbReference>
<dbReference type="Pfam" id="PF00067">
    <property type="entry name" value="p450"/>
    <property type="match status" value="1"/>
</dbReference>